<keyword evidence="3" id="KW-0804">Transcription</keyword>
<dbReference type="AlphaFoldDB" id="A0AAI9SC53"/>
<name>A0AAI9SC53_9BURK</name>
<evidence type="ECO:0000256" key="3">
    <source>
        <dbReference type="ARBA" id="ARBA00023163"/>
    </source>
</evidence>
<dbReference type="Gene3D" id="2.60.120.10">
    <property type="entry name" value="Jelly Rolls"/>
    <property type="match status" value="1"/>
</dbReference>
<dbReference type="GO" id="GO:0006355">
    <property type="term" value="P:regulation of DNA-templated transcription"/>
    <property type="evidence" value="ECO:0007669"/>
    <property type="project" value="InterPro"/>
</dbReference>
<dbReference type="InterPro" id="IPR012318">
    <property type="entry name" value="HTH_CRP"/>
</dbReference>
<dbReference type="InterPro" id="IPR018490">
    <property type="entry name" value="cNMP-bd_dom_sf"/>
</dbReference>
<organism evidence="5 6">
    <name type="scientific">Sutterella seckii</name>
    <dbReference type="NCBI Taxonomy" id="1944635"/>
    <lineage>
        <taxon>Bacteria</taxon>
        <taxon>Pseudomonadati</taxon>
        <taxon>Pseudomonadota</taxon>
        <taxon>Betaproteobacteria</taxon>
        <taxon>Burkholderiales</taxon>
        <taxon>Sutterellaceae</taxon>
        <taxon>Sutterella</taxon>
    </lineage>
</organism>
<evidence type="ECO:0000256" key="1">
    <source>
        <dbReference type="ARBA" id="ARBA00023015"/>
    </source>
</evidence>
<dbReference type="InterPro" id="IPR036390">
    <property type="entry name" value="WH_DNA-bd_sf"/>
</dbReference>
<dbReference type="EMBL" id="WEHW01000040">
    <property type="protein sequence ID" value="KAB7650388.1"/>
    <property type="molecule type" value="Genomic_DNA"/>
</dbReference>
<sequence length="251" mass="28063">MAAQFPIMSASSTSAFIQAFASDRIYASLPWLLEPDDSAFEAFFLNCPLKEISAHQIFFFGGQRQVFYIESGLIATCFGRGDTFDRMASLFRPGTLLGAPKAVLHPGKDMPLMALALSPVSVRVMEEAAFIKLLEQDRDLKLRYLMSLAKHHERQIEGLLVCGVDPLPLRLAKLLIVLLELVPEDADAAWKRLTIDARVSEVAELIHATRPAVSKVLNAWEKQGLLRRQDGRLELACDFPERIRGLLIQDE</sequence>
<dbReference type="SUPFAM" id="SSF46785">
    <property type="entry name" value="Winged helix' DNA-binding domain"/>
    <property type="match status" value="1"/>
</dbReference>
<accession>A0AAI9SC53</accession>
<gene>
    <name evidence="5" type="ORF">GBM96_09155</name>
</gene>
<feature type="domain" description="HTH crp-type" evidence="4">
    <location>
        <begin position="170"/>
        <end position="234"/>
    </location>
</feature>
<evidence type="ECO:0000259" key="4">
    <source>
        <dbReference type="Pfam" id="PF13545"/>
    </source>
</evidence>
<reference evidence="5 6" key="1">
    <citation type="submission" date="2019-10" db="EMBL/GenBank/DDBJ databases">
        <title>Genome diversity of Sutterella seckii.</title>
        <authorList>
            <person name="Chaplin A.V."/>
            <person name="Sokolova S.R."/>
            <person name="Mosin K.A."/>
            <person name="Ivanova E.L."/>
            <person name="Kochetkova T.O."/>
            <person name="Goltsov A.Y."/>
            <person name="Trofimov D.Y."/>
            <person name="Efimov B.A."/>
        </authorList>
    </citation>
    <scope>NUCLEOTIDE SEQUENCE [LARGE SCALE GENOMIC DNA]</scope>
    <source>
        <strain evidence="5 6">ASD3426</strain>
    </source>
</reference>
<keyword evidence="6" id="KW-1185">Reference proteome</keyword>
<keyword evidence="1" id="KW-0805">Transcription regulation</keyword>
<protein>
    <submittedName>
        <fullName evidence="5">Crp/Fnr family transcriptional regulator</fullName>
    </submittedName>
</protein>
<dbReference type="GO" id="GO:0003677">
    <property type="term" value="F:DNA binding"/>
    <property type="evidence" value="ECO:0007669"/>
    <property type="project" value="UniProtKB-KW"/>
</dbReference>
<keyword evidence="2" id="KW-0238">DNA-binding</keyword>
<dbReference type="Proteomes" id="UP000469462">
    <property type="component" value="Unassembled WGS sequence"/>
</dbReference>
<dbReference type="SUPFAM" id="SSF51206">
    <property type="entry name" value="cAMP-binding domain-like"/>
    <property type="match status" value="1"/>
</dbReference>
<comment type="caution">
    <text evidence="5">The sequence shown here is derived from an EMBL/GenBank/DDBJ whole genome shotgun (WGS) entry which is preliminary data.</text>
</comment>
<evidence type="ECO:0000313" key="6">
    <source>
        <dbReference type="Proteomes" id="UP000469462"/>
    </source>
</evidence>
<dbReference type="InterPro" id="IPR014710">
    <property type="entry name" value="RmlC-like_jellyroll"/>
</dbReference>
<proteinExistence type="predicted"/>
<dbReference type="Pfam" id="PF13545">
    <property type="entry name" value="HTH_Crp_2"/>
    <property type="match status" value="1"/>
</dbReference>
<evidence type="ECO:0000256" key="2">
    <source>
        <dbReference type="ARBA" id="ARBA00023125"/>
    </source>
</evidence>
<evidence type="ECO:0000313" key="5">
    <source>
        <dbReference type="EMBL" id="KAB7650388.1"/>
    </source>
</evidence>